<evidence type="ECO:0008006" key="4">
    <source>
        <dbReference type="Google" id="ProtNLM"/>
    </source>
</evidence>
<sequence length="919" mass="108047">MTDGKAKEVGFALIGNDLLQRDELSGRTVDEPQQSRSHHSSPLHSVFYDEKQWMDQFNEDTFKILDPDDPLMKRFQDALKSHLQRIDGKLDEEIRELEAALKDANKTREDEGLALYEVQQEAARQEQAIDQYKDMLAEVVNLRGDISERLEKIKSAHKRLQDELQAKKSKEKLLQQSVESLDALQRQFAKWEQDLAANLSISQRISEKDAATERELIYQKQQKDFVLLKLEDEVWKLQSEIKDLDEQLQIKDEEKMALGQTLADAAADLEALEKEHKTLYSAWNSVLVLISQRDKINEEIGAEQRRIKESLQNLQAQVENLKKNSNKEMENNERLTALQTRIKDEINLVKKLYDTDKQKYSSLEKNFNKISKLIDQNERELAVATLEHEAASNADEQLGRDLVKLEKQKRSLEEDLLARLDDKVMHDKALKNLNRMLHETKDGNLESEVNLNRAENAYGKSLLEIEKLNSRLAGERFDLDAIEQKNEDKRRDLEKIQADIKNHELLQKQKERKVAQLNKKIEELSRGKEEIDPYDAKIQSMEKNIDETEQKIKKAQQFWLRQQGYMYSMSEQRDRQIQELSCICREIMLMEQRNYKLEVQLDKQRKEEVNVNRSMNGLQHRLLQINVKLASQKELRNELEDKNNSVRNEYIQSLKNAELHLIQLQADIKRLCEDKCSLKEQLTAAQQDNLSWEKKVQLITETNKSFKEERNSGGDIALMKSELHKMEIRLSYLRKAQEKLVQDMEFCISRRDNIVDEAMAREKKNPKNQHNQRIIMKKRLDDQKTKIKQVIKETKQIENKIASIGDQQKTLLEYLNEGQKLLRQNEDVVPDIEKQIVEAELIKHHNLEVLVRKQRRVNMLRELKDGCYKSVIKSEMVLDEEWRNQLNLNKNLNEIMEQTQHDFPLLKNQVRKILLTLET</sequence>
<dbReference type="AlphaFoldDB" id="A0ABD2X3L0"/>
<dbReference type="InterPro" id="IPR037386">
    <property type="entry name" value="CCDC40"/>
</dbReference>
<organism evidence="2 3">
    <name type="scientific">Trichogramma kaykai</name>
    <dbReference type="NCBI Taxonomy" id="54128"/>
    <lineage>
        <taxon>Eukaryota</taxon>
        <taxon>Metazoa</taxon>
        <taxon>Ecdysozoa</taxon>
        <taxon>Arthropoda</taxon>
        <taxon>Hexapoda</taxon>
        <taxon>Insecta</taxon>
        <taxon>Pterygota</taxon>
        <taxon>Neoptera</taxon>
        <taxon>Endopterygota</taxon>
        <taxon>Hymenoptera</taxon>
        <taxon>Apocrita</taxon>
        <taxon>Proctotrupomorpha</taxon>
        <taxon>Chalcidoidea</taxon>
        <taxon>Trichogrammatidae</taxon>
        <taxon>Trichogramma</taxon>
    </lineage>
</organism>
<evidence type="ECO:0000313" key="2">
    <source>
        <dbReference type="EMBL" id="KAL3399433.1"/>
    </source>
</evidence>
<feature type="coiled-coil region" evidence="1">
    <location>
        <begin position="587"/>
        <end position="674"/>
    </location>
</feature>
<dbReference type="PANTHER" id="PTHR16275">
    <property type="entry name" value="COILED-COIL DOMAIN-CONTAINING PROTEIN 40"/>
    <property type="match status" value="1"/>
</dbReference>
<feature type="coiled-coil region" evidence="1">
    <location>
        <begin position="227"/>
        <end position="422"/>
    </location>
</feature>
<gene>
    <name evidence="2" type="ORF">TKK_006719</name>
</gene>
<keyword evidence="3" id="KW-1185">Reference proteome</keyword>
<dbReference type="EMBL" id="JBJJXI010000055">
    <property type="protein sequence ID" value="KAL3399433.1"/>
    <property type="molecule type" value="Genomic_DNA"/>
</dbReference>
<protein>
    <recommendedName>
        <fullName evidence="4">Coiled-coil domain-containing protein 40</fullName>
    </recommendedName>
</protein>
<keyword evidence="1" id="KW-0175">Coiled coil</keyword>
<dbReference type="Proteomes" id="UP001627154">
    <property type="component" value="Unassembled WGS sequence"/>
</dbReference>
<comment type="caution">
    <text evidence="2">The sequence shown here is derived from an EMBL/GenBank/DDBJ whole genome shotgun (WGS) entry which is preliminary data.</text>
</comment>
<feature type="coiled-coil region" evidence="1">
    <location>
        <begin position="83"/>
        <end position="194"/>
    </location>
</feature>
<reference evidence="2 3" key="1">
    <citation type="journal article" date="2024" name="bioRxiv">
        <title>A reference genome for Trichogramma kaykai: A tiny desert-dwelling parasitoid wasp with competing sex-ratio distorters.</title>
        <authorList>
            <person name="Culotta J."/>
            <person name="Lindsey A.R."/>
        </authorList>
    </citation>
    <scope>NUCLEOTIDE SEQUENCE [LARGE SCALE GENOMIC DNA]</scope>
    <source>
        <strain evidence="2 3">KSX58</strain>
    </source>
</reference>
<evidence type="ECO:0000313" key="3">
    <source>
        <dbReference type="Proteomes" id="UP001627154"/>
    </source>
</evidence>
<feature type="coiled-coil region" evidence="1">
    <location>
        <begin position="451"/>
        <end position="558"/>
    </location>
</feature>
<evidence type="ECO:0000256" key="1">
    <source>
        <dbReference type="SAM" id="Coils"/>
    </source>
</evidence>
<dbReference type="PANTHER" id="PTHR16275:SF8">
    <property type="entry name" value="COILED-COIL DOMAIN-CONTAINING PROTEIN 40"/>
    <property type="match status" value="1"/>
</dbReference>
<accession>A0ABD2X3L0</accession>
<name>A0ABD2X3L0_9HYME</name>
<proteinExistence type="predicted"/>